<keyword evidence="7" id="KW-1185">Reference proteome</keyword>
<name>A0A2K8N7Y8_9BACL</name>
<reference evidence="5" key="2">
    <citation type="journal article" date="2018" name="Genome Announc.">
        <title>Complete Genome Sequence of Kyrpidia sp. Strain EA-1, a Thermophilic Knallgas Bacterium, Isolated from the Azores.</title>
        <authorList>
            <person name="Reiner J.E."/>
            <person name="Lapp C.J."/>
            <person name="Bunk B."/>
            <person name="Sproer C."/>
            <person name="Overmann J."/>
            <person name="Gescher J."/>
        </authorList>
    </citation>
    <scope>NUCLEOTIDE SEQUENCE</scope>
    <source>
        <strain evidence="5">EA-1</strain>
    </source>
</reference>
<evidence type="ECO:0000313" key="6">
    <source>
        <dbReference type="EMBL" id="CAB3392663.1"/>
    </source>
</evidence>
<reference evidence="6 8" key="3">
    <citation type="submission" date="2020-04" db="EMBL/GenBank/DDBJ databases">
        <authorList>
            <person name="Hogendoorn C."/>
        </authorList>
    </citation>
    <scope>NUCLEOTIDE SEQUENCE [LARGE SCALE GENOMIC DNA]</scope>
    <source>
        <strain evidence="6">COOX1</strain>
    </source>
</reference>
<keyword evidence="1" id="KW-0805">Transcription regulation</keyword>
<evidence type="ECO:0000256" key="3">
    <source>
        <dbReference type="ARBA" id="ARBA00023163"/>
    </source>
</evidence>
<gene>
    <name evidence="6" type="ORF">COOX1_1523</name>
    <name evidence="5" type="ORF">CVV65_07025</name>
</gene>
<dbReference type="Gene3D" id="1.10.10.10">
    <property type="entry name" value="Winged helix-like DNA-binding domain superfamily/Winged helix DNA-binding domain"/>
    <property type="match status" value="1"/>
</dbReference>
<dbReference type="Proteomes" id="UP000231932">
    <property type="component" value="Chromosome"/>
</dbReference>
<reference evidence="7" key="1">
    <citation type="submission" date="2017-11" db="EMBL/GenBank/DDBJ databases">
        <title>Complete Genome Sequence of Kyrpidia sp. Strain EA-1, a thermophilic, hydrogen-oxidizing Bacterium, isolated from the Azores.</title>
        <authorList>
            <person name="Reiner J.E."/>
            <person name="Lapp C.J."/>
            <person name="Bunk B."/>
            <person name="Gescher J."/>
        </authorList>
    </citation>
    <scope>NUCLEOTIDE SEQUENCE [LARGE SCALE GENOMIC DNA]</scope>
    <source>
        <strain evidence="7">EA-1</strain>
    </source>
</reference>
<dbReference type="InterPro" id="IPR011991">
    <property type="entry name" value="ArsR-like_HTH"/>
</dbReference>
<dbReference type="EMBL" id="LR792683">
    <property type="protein sequence ID" value="CAB3392663.1"/>
    <property type="molecule type" value="Genomic_DNA"/>
</dbReference>
<dbReference type="InterPro" id="IPR002577">
    <property type="entry name" value="HTH_HxlR"/>
</dbReference>
<evidence type="ECO:0000256" key="1">
    <source>
        <dbReference type="ARBA" id="ARBA00023015"/>
    </source>
</evidence>
<keyword evidence="3" id="KW-0804">Transcription</keyword>
<accession>A0A2K8N7Y8</accession>
<sequence length="100" mass="11593">MGDAACPIERTLQVIGKKWMVLIIRELFRGKRRFAEIGRNLQITDKVLSERLKELEEHGIVERTVYPDASPPRVEYTLTEKGRSLNIVLESMMEWGSKYA</sequence>
<organism evidence="5 7">
    <name type="scientific">Kyrpidia spormannii</name>
    <dbReference type="NCBI Taxonomy" id="2055160"/>
    <lineage>
        <taxon>Bacteria</taxon>
        <taxon>Bacillati</taxon>
        <taxon>Bacillota</taxon>
        <taxon>Bacilli</taxon>
        <taxon>Bacillales</taxon>
        <taxon>Alicyclobacillaceae</taxon>
        <taxon>Kyrpidia</taxon>
    </lineage>
</organism>
<keyword evidence="2" id="KW-0238">DNA-binding</keyword>
<evidence type="ECO:0000259" key="4">
    <source>
        <dbReference type="PROSITE" id="PS51118"/>
    </source>
</evidence>
<dbReference type="PANTHER" id="PTHR33204">
    <property type="entry name" value="TRANSCRIPTIONAL REGULATOR, MARR FAMILY"/>
    <property type="match status" value="1"/>
</dbReference>
<dbReference type="Pfam" id="PF01638">
    <property type="entry name" value="HxlR"/>
    <property type="match status" value="1"/>
</dbReference>
<dbReference type="InterPro" id="IPR036388">
    <property type="entry name" value="WH-like_DNA-bd_sf"/>
</dbReference>
<proteinExistence type="predicted"/>
<dbReference type="InterPro" id="IPR036390">
    <property type="entry name" value="WH_DNA-bd_sf"/>
</dbReference>
<evidence type="ECO:0000256" key="2">
    <source>
        <dbReference type="ARBA" id="ARBA00023125"/>
    </source>
</evidence>
<dbReference type="PANTHER" id="PTHR33204:SF18">
    <property type="entry name" value="TRANSCRIPTIONAL REGULATORY PROTEIN"/>
    <property type="match status" value="1"/>
</dbReference>
<dbReference type="OrthoDB" id="9791143at2"/>
<dbReference type="SUPFAM" id="SSF46785">
    <property type="entry name" value="Winged helix' DNA-binding domain"/>
    <property type="match status" value="1"/>
</dbReference>
<dbReference type="KEGG" id="kyr:CVV65_07025"/>
<evidence type="ECO:0000313" key="8">
    <source>
        <dbReference type="Proteomes" id="UP000502196"/>
    </source>
</evidence>
<evidence type="ECO:0000313" key="7">
    <source>
        <dbReference type="Proteomes" id="UP000231932"/>
    </source>
</evidence>
<evidence type="ECO:0000313" key="5">
    <source>
        <dbReference type="EMBL" id="ATY84710.1"/>
    </source>
</evidence>
<dbReference type="RefSeq" id="WP_013075862.1">
    <property type="nucleotide sequence ID" value="NZ_CP024955.1"/>
</dbReference>
<dbReference type="Proteomes" id="UP000502196">
    <property type="component" value="Chromosome"/>
</dbReference>
<dbReference type="CDD" id="cd00090">
    <property type="entry name" value="HTH_ARSR"/>
    <property type="match status" value="1"/>
</dbReference>
<protein>
    <submittedName>
        <fullName evidence="5">Transcriptional regulator</fullName>
    </submittedName>
</protein>
<dbReference type="AlphaFoldDB" id="A0A2K8N7Y8"/>
<feature type="domain" description="HTH hxlR-type" evidence="4">
    <location>
        <begin position="6"/>
        <end position="100"/>
    </location>
</feature>
<dbReference type="EMBL" id="CP024955">
    <property type="protein sequence ID" value="ATY84710.1"/>
    <property type="molecule type" value="Genomic_DNA"/>
</dbReference>
<dbReference type="PROSITE" id="PS51118">
    <property type="entry name" value="HTH_HXLR"/>
    <property type="match status" value="1"/>
</dbReference>
<dbReference type="GO" id="GO:0003677">
    <property type="term" value="F:DNA binding"/>
    <property type="evidence" value="ECO:0007669"/>
    <property type="project" value="UniProtKB-KW"/>
</dbReference>